<dbReference type="GO" id="GO:0006366">
    <property type="term" value="P:transcription by RNA polymerase II"/>
    <property type="evidence" value="ECO:0007669"/>
    <property type="project" value="TreeGrafter"/>
</dbReference>
<evidence type="ECO:0000256" key="1">
    <source>
        <dbReference type="ARBA" id="ARBA00023163"/>
    </source>
</evidence>
<dbReference type="InterPro" id="IPR000783">
    <property type="entry name" value="RNA_pol_subH/Rpb5_C"/>
</dbReference>
<dbReference type="PIRSF" id="PIRSF000747">
    <property type="entry name" value="RPB5"/>
    <property type="match status" value="1"/>
</dbReference>
<dbReference type="GO" id="GO:0005666">
    <property type="term" value="C:RNA polymerase III complex"/>
    <property type="evidence" value="ECO:0007669"/>
    <property type="project" value="TreeGrafter"/>
</dbReference>
<dbReference type="InterPro" id="IPR014381">
    <property type="entry name" value="Arch_Rpo5/euc_Rpb5"/>
</dbReference>
<dbReference type="Pfam" id="PF01191">
    <property type="entry name" value="RNA_pol_Rpb5_C"/>
    <property type="match status" value="1"/>
</dbReference>
<proteinExistence type="predicted"/>
<protein>
    <recommendedName>
        <fullName evidence="2">RNA polymerase subunit H/Rpb5 C-terminal domain-containing protein</fullName>
    </recommendedName>
</protein>
<feature type="domain" description="RNA polymerase subunit H/Rpb5 C-terminal" evidence="2">
    <location>
        <begin position="136"/>
        <end position="209"/>
    </location>
</feature>
<organism evidence="3">
    <name type="scientific">viral metagenome</name>
    <dbReference type="NCBI Taxonomy" id="1070528"/>
    <lineage>
        <taxon>unclassified sequences</taxon>
        <taxon>metagenomes</taxon>
        <taxon>organismal metagenomes</taxon>
    </lineage>
</organism>
<dbReference type="GO" id="GO:0005736">
    <property type="term" value="C:RNA polymerase I complex"/>
    <property type="evidence" value="ECO:0007669"/>
    <property type="project" value="TreeGrafter"/>
</dbReference>
<dbReference type="PANTHER" id="PTHR10535">
    <property type="entry name" value="DNA-DIRECTED RNA POLYMERASES I, II, AND III SUBUNIT RPABC1"/>
    <property type="match status" value="1"/>
</dbReference>
<dbReference type="SUPFAM" id="SSF55287">
    <property type="entry name" value="RPB5-like RNA polymerase subunit"/>
    <property type="match status" value="1"/>
</dbReference>
<dbReference type="EMBL" id="MN740210">
    <property type="protein sequence ID" value="QHT93715.1"/>
    <property type="molecule type" value="Genomic_DNA"/>
</dbReference>
<keyword evidence="1" id="KW-0804">Transcription</keyword>
<dbReference type="Gene3D" id="3.90.940.20">
    <property type="entry name" value="RPB5-like RNA polymerase subunit"/>
    <property type="match status" value="1"/>
</dbReference>
<dbReference type="AlphaFoldDB" id="A0A6C0IMI5"/>
<dbReference type="InterPro" id="IPR035913">
    <property type="entry name" value="RPB5-like_sf"/>
</dbReference>
<evidence type="ECO:0000313" key="3">
    <source>
        <dbReference type="EMBL" id="QHT93715.1"/>
    </source>
</evidence>
<dbReference type="GO" id="GO:0003899">
    <property type="term" value="F:DNA-directed RNA polymerase activity"/>
    <property type="evidence" value="ECO:0007669"/>
    <property type="project" value="InterPro"/>
</dbReference>
<dbReference type="PANTHER" id="PTHR10535:SF0">
    <property type="entry name" value="DNA-DIRECTED RNA POLYMERASES I, II, AND III SUBUNIT RPABC1"/>
    <property type="match status" value="1"/>
</dbReference>
<name>A0A6C0IMI5_9ZZZZ</name>
<dbReference type="GO" id="GO:0005665">
    <property type="term" value="C:RNA polymerase II, core complex"/>
    <property type="evidence" value="ECO:0007669"/>
    <property type="project" value="TreeGrafter"/>
</dbReference>
<dbReference type="GO" id="GO:0042797">
    <property type="term" value="P:tRNA transcription by RNA polymerase III"/>
    <property type="evidence" value="ECO:0007669"/>
    <property type="project" value="TreeGrafter"/>
</dbReference>
<dbReference type="GO" id="GO:0003677">
    <property type="term" value="F:DNA binding"/>
    <property type="evidence" value="ECO:0007669"/>
    <property type="project" value="InterPro"/>
</dbReference>
<accession>A0A6C0IMI5</accession>
<evidence type="ECO:0000259" key="2">
    <source>
        <dbReference type="Pfam" id="PF01191"/>
    </source>
</evidence>
<sequence>MSRKTQQSLLISEVYKSRRNILDIMEKQNFDVSEYSNFSINEVNTMFNNDQMDMILENDKDRKIYIRYNLGSKINESVILNFVEDLFYLTETLKKTDTLFIITKEELNDPLSNVLKHIWEKEKVHIVIESIARLQFNILNHNLVPNHRIMNENEVTAMMEKYNILSFEQLPEINRFDPVAKLIGIKPKEVCEIKRPSKSAIESYYYRVCV</sequence>
<dbReference type="GO" id="GO:0006362">
    <property type="term" value="P:transcription elongation by RNA polymerase I"/>
    <property type="evidence" value="ECO:0007669"/>
    <property type="project" value="TreeGrafter"/>
</dbReference>
<reference evidence="3" key="1">
    <citation type="journal article" date="2020" name="Nature">
        <title>Giant virus diversity and host interactions through global metagenomics.</title>
        <authorList>
            <person name="Schulz F."/>
            <person name="Roux S."/>
            <person name="Paez-Espino D."/>
            <person name="Jungbluth S."/>
            <person name="Walsh D.A."/>
            <person name="Denef V.J."/>
            <person name="McMahon K.D."/>
            <person name="Konstantinidis K.T."/>
            <person name="Eloe-Fadrosh E.A."/>
            <person name="Kyrpides N.C."/>
            <person name="Woyke T."/>
        </authorList>
    </citation>
    <scope>NUCLEOTIDE SEQUENCE</scope>
    <source>
        <strain evidence="3">GVMAG-M-3300024258-14</strain>
    </source>
</reference>